<evidence type="ECO:0000313" key="2">
    <source>
        <dbReference type="EMBL" id="MFC7216833.1"/>
    </source>
</evidence>
<feature type="region of interest" description="Disordered" evidence="1">
    <location>
        <begin position="502"/>
        <end position="523"/>
    </location>
</feature>
<feature type="compositionally biased region" description="Low complexity" evidence="1">
    <location>
        <begin position="536"/>
        <end position="591"/>
    </location>
</feature>
<evidence type="ECO:0000313" key="3">
    <source>
        <dbReference type="Proteomes" id="UP001596413"/>
    </source>
</evidence>
<sequence>MEENEKQQRAAVHHPGYPLGQLARAFATALSHEDADTRRRAEERVRRWQGVLAGLDDRTLTVGSRTPVAGLPAWVTLEVMRGGFATGAARAGGPLEPDEVEAARRAGVAAERGALFAYHLTEAGLAELDALLESRCYEVRVPEEAALLTVAWLVRSGDRLGALRLLEVLEPFADRLRFTPRPSPHPAPDAGSACRRTVGETRQAVAGRRPNRAVEAMNEALAVWNPFADELLQHWWETTESGRVLARIPGPDWLRRGTAFLRRYERLAAIHTHCAKPHRPKENLAILRVALEEVVAGRSLDTRRRGLLQYAVDSMLRRRGLPGSLEHTALRDRQAADAARPTHHALAQLMVRRLSALPQQQGVPRIEPLIAPVTDQEQNDTGLPAGTAVPAPIRRVVERALSAPIGTLIERGVVPSGEVLAELVPQLVASTTASPYPDPALRALTAANYRAYRNRRSLLLHNLERQVRVEELPWIQAVAAHRHVTDSTRTNSRSALRQLGGWPCRASPPHSCPTRSSANWARSPAVPAWTSRSWRSWPRTSSWGRSPPSTSKPRRSPAPSSVGRSTSATTTSTTQRSWRWTTPHRTAASAPVPQPPSPNCATHVPARRRAGRRLPTAW</sequence>
<gene>
    <name evidence="2" type="ORF">ACFQLX_01395</name>
</gene>
<dbReference type="Proteomes" id="UP001596413">
    <property type="component" value="Unassembled WGS sequence"/>
</dbReference>
<reference evidence="3" key="1">
    <citation type="journal article" date="2019" name="Int. J. Syst. Evol. Microbiol.">
        <title>The Global Catalogue of Microorganisms (GCM) 10K type strain sequencing project: providing services to taxonomists for standard genome sequencing and annotation.</title>
        <authorList>
            <consortium name="The Broad Institute Genomics Platform"/>
            <consortium name="The Broad Institute Genome Sequencing Center for Infectious Disease"/>
            <person name="Wu L."/>
            <person name="Ma J."/>
        </authorList>
    </citation>
    <scope>NUCLEOTIDE SEQUENCE [LARGE SCALE GENOMIC DNA]</scope>
    <source>
        <strain evidence="3">CGMCC 1.13681</strain>
    </source>
</reference>
<comment type="caution">
    <text evidence="2">The sequence shown here is derived from an EMBL/GenBank/DDBJ whole genome shotgun (WGS) entry which is preliminary data.</text>
</comment>
<protein>
    <submittedName>
        <fullName evidence="2">Uncharacterized protein</fullName>
    </submittedName>
</protein>
<feature type="region of interest" description="Disordered" evidence="1">
    <location>
        <begin position="536"/>
        <end position="618"/>
    </location>
</feature>
<dbReference type="EMBL" id="JBHSZO010000002">
    <property type="protein sequence ID" value="MFC7216833.1"/>
    <property type="molecule type" value="Genomic_DNA"/>
</dbReference>
<proteinExistence type="predicted"/>
<keyword evidence="3" id="KW-1185">Reference proteome</keyword>
<dbReference type="RefSeq" id="WP_386410810.1">
    <property type="nucleotide sequence ID" value="NZ_JBHSZO010000002.1"/>
</dbReference>
<name>A0ABW2G7S1_9ACTN</name>
<evidence type="ECO:0000256" key="1">
    <source>
        <dbReference type="SAM" id="MobiDB-lite"/>
    </source>
</evidence>
<accession>A0ABW2G7S1</accession>
<organism evidence="2 3">
    <name type="scientific">Streptomyces polyrhachis</name>
    <dbReference type="NCBI Taxonomy" id="1282885"/>
    <lineage>
        <taxon>Bacteria</taxon>
        <taxon>Bacillati</taxon>
        <taxon>Actinomycetota</taxon>
        <taxon>Actinomycetes</taxon>
        <taxon>Kitasatosporales</taxon>
        <taxon>Streptomycetaceae</taxon>
        <taxon>Streptomyces</taxon>
    </lineage>
</organism>